<protein>
    <submittedName>
        <fullName evidence="1">Uncharacterized protein</fullName>
    </submittedName>
</protein>
<dbReference type="PANTHER" id="PTHR46226:SF6">
    <property type="entry name" value="SEC14P-LIKE PHOSPHATIDYLINOSITOL TRANSFER FAMILY PROTEIN"/>
    <property type="match status" value="1"/>
</dbReference>
<reference evidence="1" key="1">
    <citation type="submission" date="2022-03" db="EMBL/GenBank/DDBJ databases">
        <title>A functionally conserved STORR gene fusion in Papaver species that diverged 16.8 million years ago.</title>
        <authorList>
            <person name="Catania T."/>
        </authorList>
    </citation>
    <scope>NUCLEOTIDE SEQUENCE</scope>
    <source>
        <strain evidence="1">S-191538</strain>
    </source>
</reference>
<feature type="non-terminal residue" evidence="1">
    <location>
        <position position="131"/>
    </location>
</feature>
<dbReference type="PANTHER" id="PTHR46226">
    <property type="entry name" value="CRAL-TRIO DOMAIN-CONTAINING PROTEIN"/>
    <property type="match status" value="1"/>
</dbReference>
<dbReference type="Gene3D" id="3.40.525.10">
    <property type="entry name" value="CRAL-TRIO lipid binding domain"/>
    <property type="match status" value="1"/>
</dbReference>
<name>A0AA41UVX3_PAPNU</name>
<dbReference type="InterPro" id="IPR036865">
    <property type="entry name" value="CRAL-TRIO_dom_sf"/>
</dbReference>
<dbReference type="Proteomes" id="UP001177140">
    <property type="component" value="Unassembled WGS sequence"/>
</dbReference>
<evidence type="ECO:0000313" key="2">
    <source>
        <dbReference type="Proteomes" id="UP001177140"/>
    </source>
</evidence>
<sequence length="131" mass="14641">VVKPLLQERTRKKIQVLQGCGRDELLKIMDLDSLPHFCRKEGSGSSRRSSNGNGDCFSLDHSFHQELYSYTKQQSRSLKPIAPLKQGSFHVSFPQTDVEGTKIAETIESEFHKFGGMNGVSNSINGLKIDD</sequence>
<organism evidence="1 2">
    <name type="scientific">Papaver nudicaule</name>
    <name type="common">Iceland poppy</name>
    <dbReference type="NCBI Taxonomy" id="74823"/>
    <lineage>
        <taxon>Eukaryota</taxon>
        <taxon>Viridiplantae</taxon>
        <taxon>Streptophyta</taxon>
        <taxon>Embryophyta</taxon>
        <taxon>Tracheophyta</taxon>
        <taxon>Spermatophyta</taxon>
        <taxon>Magnoliopsida</taxon>
        <taxon>Ranunculales</taxon>
        <taxon>Papaveraceae</taxon>
        <taxon>Papaveroideae</taxon>
        <taxon>Papaver</taxon>
    </lineage>
</organism>
<accession>A0AA41UVX3</accession>
<gene>
    <name evidence="1" type="ORF">MKW94_020434</name>
</gene>
<proteinExistence type="predicted"/>
<evidence type="ECO:0000313" key="1">
    <source>
        <dbReference type="EMBL" id="MCL7024680.1"/>
    </source>
</evidence>
<comment type="caution">
    <text evidence="1">The sequence shown here is derived from an EMBL/GenBank/DDBJ whole genome shotgun (WGS) entry which is preliminary data.</text>
</comment>
<dbReference type="SUPFAM" id="SSF52087">
    <property type="entry name" value="CRAL/TRIO domain"/>
    <property type="match status" value="1"/>
</dbReference>
<keyword evidence="2" id="KW-1185">Reference proteome</keyword>
<dbReference type="EMBL" id="JAJJMA010037193">
    <property type="protein sequence ID" value="MCL7024680.1"/>
    <property type="molecule type" value="Genomic_DNA"/>
</dbReference>
<dbReference type="AlphaFoldDB" id="A0AA41UVX3"/>